<evidence type="ECO:0000256" key="10">
    <source>
        <dbReference type="ARBA" id="ARBA00048540"/>
    </source>
</evidence>
<keyword evidence="6" id="KW-0479">Metal-binding</keyword>
<dbReference type="InterPro" id="IPR003374">
    <property type="entry name" value="ApbE-like_sf"/>
</dbReference>
<evidence type="ECO:0000256" key="4">
    <source>
        <dbReference type="ARBA" id="ARBA00022630"/>
    </source>
</evidence>
<keyword evidence="7" id="KW-0274">FAD</keyword>
<dbReference type="PANTHER" id="PTHR30040">
    <property type="entry name" value="THIAMINE BIOSYNTHESIS LIPOPROTEIN APBE"/>
    <property type="match status" value="1"/>
</dbReference>
<evidence type="ECO:0000313" key="11">
    <source>
        <dbReference type="EMBL" id="WAB80326.1"/>
    </source>
</evidence>
<evidence type="ECO:0000313" key="12">
    <source>
        <dbReference type="Proteomes" id="UP001164706"/>
    </source>
</evidence>
<evidence type="ECO:0000256" key="7">
    <source>
        <dbReference type="ARBA" id="ARBA00022827"/>
    </source>
</evidence>
<evidence type="ECO:0000256" key="1">
    <source>
        <dbReference type="ARBA" id="ARBA00001946"/>
    </source>
</evidence>
<name>A0A9E8MKA0_9MICO</name>
<keyword evidence="4" id="KW-0285">Flavoprotein</keyword>
<keyword evidence="5 11" id="KW-0808">Transferase</keyword>
<proteinExistence type="predicted"/>
<protein>
    <recommendedName>
        <fullName evidence="3">FAD:protein FMN transferase</fullName>
        <ecNumber evidence="2">2.7.1.180</ecNumber>
    </recommendedName>
    <alternativeName>
        <fullName evidence="9">Flavin transferase</fullName>
    </alternativeName>
</protein>
<dbReference type="SUPFAM" id="SSF143631">
    <property type="entry name" value="ApbE-like"/>
    <property type="match status" value="1"/>
</dbReference>
<reference evidence="11" key="1">
    <citation type="submission" date="2022-11" db="EMBL/GenBank/DDBJ databases">
        <title>Description of Microcella daejonensis nov. sp, isolated from riverside soil.</title>
        <authorList>
            <person name="Molina K.M."/>
            <person name="Kim S.B."/>
        </authorList>
    </citation>
    <scope>NUCLEOTIDE SEQUENCE</scope>
    <source>
        <strain evidence="11">MMS21-STM12</strain>
    </source>
</reference>
<dbReference type="Pfam" id="PF02424">
    <property type="entry name" value="ApbE"/>
    <property type="match status" value="1"/>
</dbReference>
<keyword evidence="12" id="KW-1185">Reference proteome</keyword>
<gene>
    <name evidence="11" type="ORF">OVN18_06990</name>
</gene>
<dbReference type="Gene3D" id="3.10.520.10">
    <property type="entry name" value="ApbE-like domains"/>
    <property type="match status" value="1"/>
</dbReference>
<dbReference type="GO" id="GO:0016740">
    <property type="term" value="F:transferase activity"/>
    <property type="evidence" value="ECO:0007669"/>
    <property type="project" value="UniProtKB-KW"/>
</dbReference>
<comment type="cofactor">
    <cofactor evidence="1">
        <name>Mg(2+)</name>
        <dbReference type="ChEBI" id="CHEBI:18420"/>
    </cofactor>
</comment>
<evidence type="ECO:0000256" key="3">
    <source>
        <dbReference type="ARBA" id="ARBA00016337"/>
    </source>
</evidence>
<evidence type="ECO:0000256" key="2">
    <source>
        <dbReference type="ARBA" id="ARBA00011955"/>
    </source>
</evidence>
<accession>A0A9E8MKA0</accession>
<dbReference type="GO" id="GO:0046872">
    <property type="term" value="F:metal ion binding"/>
    <property type="evidence" value="ECO:0007669"/>
    <property type="project" value="UniProtKB-KW"/>
</dbReference>
<dbReference type="InterPro" id="IPR024932">
    <property type="entry name" value="ApbE"/>
</dbReference>
<dbReference type="AlphaFoldDB" id="A0A9E8MKA0"/>
<sequence length="303" mass="31720">MPSSAEVSAPADAAWTFEAIGVPWSIEAPGGIPVEARAAVDRRIARFDRDWSRFRDDSLVARIAAAPGSWPLPRDAAPLLGLYEQLYALTGGRLSPLVGASLERLGYDAAYRLEPSGPPLAAPVWEDALTLVRSADGDLRLDAVAPVTLDVGAAGKGLLVDLVGELLLEHGVADPVVDASGDLRAWGGTGIRVALQNPANASKAIGVVELAEGRALCASALDRRRWGEGLHHIVDAVTGRPVDEGVIGTFAVADSALVADGAATALFLADPHAIGDRLGVEWVRMFANGSIESSADWKGELFR</sequence>
<keyword evidence="8" id="KW-0460">Magnesium</keyword>
<dbReference type="EMBL" id="CP113089">
    <property type="protein sequence ID" value="WAB80326.1"/>
    <property type="molecule type" value="Genomic_DNA"/>
</dbReference>
<comment type="catalytic activity">
    <reaction evidence="10">
        <text>L-threonyl-[protein] + FAD = FMN-L-threonyl-[protein] + AMP + H(+)</text>
        <dbReference type="Rhea" id="RHEA:36847"/>
        <dbReference type="Rhea" id="RHEA-COMP:11060"/>
        <dbReference type="Rhea" id="RHEA-COMP:11061"/>
        <dbReference type="ChEBI" id="CHEBI:15378"/>
        <dbReference type="ChEBI" id="CHEBI:30013"/>
        <dbReference type="ChEBI" id="CHEBI:57692"/>
        <dbReference type="ChEBI" id="CHEBI:74257"/>
        <dbReference type="ChEBI" id="CHEBI:456215"/>
        <dbReference type="EC" id="2.7.1.180"/>
    </reaction>
</comment>
<dbReference type="EC" id="2.7.1.180" evidence="2"/>
<evidence type="ECO:0000256" key="8">
    <source>
        <dbReference type="ARBA" id="ARBA00022842"/>
    </source>
</evidence>
<organism evidence="11 12">
    <name type="scientific">Microcella daejeonensis</name>
    <dbReference type="NCBI Taxonomy" id="2994971"/>
    <lineage>
        <taxon>Bacteria</taxon>
        <taxon>Bacillati</taxon>
        <taxon>Actinomycetota</taxon>
        <taxon>Actinomycetes</taxon>
        <taxon>Micrococcales</taxon>
        <taxon>Microbacteriaceae</taxon>
        <taxon>Microcella</taxon>
    </lineage>
</organism>
<evidence type="ECO:0000256" key="5">
    <source>
        <dbReference type="ARBA" id="ARBA00022679"/>
    </source>
</evidence>
<evidence type="ECO:0000256" key="9">
    <source>
        <dbReference type="ARBA" id="ARBA00031306"/>
    </source>
</evidence>
<dbReference type="KEGG" id="mdb:OVN18_06990"/>
<dbReference type="RefSeq" id="WP_267780001.1">
    <property type="nucleotide sequence ID" value="NZ_CP113089.1"/>
</dbReference>
<evidence type="ECO:0000256" key="6">
    <source>
        <dbReference type="ARBA" id="ARBA00022723"/>
    </source>
</evidence>
<dbReference type="PANTHER" id="PTHR30040:SF2">
    <property type="entry name" value="FAD:PROTEIN FMN TRANSFERASE"/>
    <property type="match status" value="1"/>
</dbReference>
<dbReference type="Proteomes" id="UP001164706">
    <property type="component" value="Chromosome"/>
</dbReference>